<organism evidence="2">
    <name type="scientific">marine sediment metagenome</name>
    <dbReference type="NCBI Taxonomy" id="412755"/>
    <lineage>
        <taxon>unclassified sequences</taxon>
        <taxon>metagenomes</taxon>
        <taxon>ecological metagenomes</taxon>
    </lineage>
</organism>
<comment type="caution">
    <text evidence="2">The sequence shown here is derived from an EMBL/GenBank/DDBJ whole genome shotgun (WGS) entry which is preliminary data.</text>
</comment>
<dbReference type="Gene3D" id="2.60.40.10">
    <property type="entry name" value="Immunoglobulins"/>
    <property type="match status" value="2"/>
</dbReference>
<dbReference type="Pfam" id="PF07705">
    <property type="entry name" value="CARDB"/>
    <property type="match status" value="1"/>
</dbReference>
<name>X1TSW1_9ZZZZ</name>
<gene>
    <name evidence="2" type="ORF">S12H4_30541</name>
</gene>
<dbReference type="Gene3D" id="2.60.40.1120">
    <property type="entry name" value="Carboxypeptidase-like, regulatory domain"/>
    <property type="match status" value="1"/>
</dbReference>
<dbReference type="Pfam" id="PF13620">
    <property type="entry name" value="CarboxypepD_reg"/>
    <property type="match status" value="1"/>
</dbReference>
<evidence type="ECO:0000313" key="2">
    <source>
        <dbReference type="EMBL" id="GAI90650.1"/>
    </source>
</evidence>
<dbReference type="SUPFAM" id="SSF49464">
    <property type="entry name" value="Carboxypeptidase regulatory domain-like"/>
    <property type="match status" value="1"/>
</dbReference>
<protein>
    <recommendedName>
        <fullName evidence="1">CARDB domain-containing protein</fullName>
    </recommendedName>
</protein>
<sequence length="279" mass="30133">FATQEELNYHIQTEHPEVPPVAEFEVSDLVIYPTQVMVGETVIIACTVTNIGGEAGTKTIICTGDFVAQRTVTLAPGESTTVSFEVTPEVAKIYSVSVDGLYGSFEATEIGVPAYSVALEVSNMNPEVGEKISCWIDITNIGTAPGTPIVSFYIDGALEATRTLLPISPGETGQTYVGFSLDIPGTHILRVEADTAFDELTIEVIEVVPKLANIYGVVTFKETGAPLEGVKASVDGRITYSNYNGAYRIENLTPRTYTMTLEKEGYETLWDTVKGRIQA</sequence>
<dbReference type="InterPro" id="IPR013783">
    <property type="entry name" value="Ig-like_fold"/>
</dbReference>
<dbReference type="InterPro" id="IPR008969">
    <property type="entry name" value="CarboxyPept-like_regulatory"/>
</dbReference>
<dbReference type="AlphaFoldDB" id="X1TSW1"/>
<feature type="non-terminal residue" evidence="2">
    <location>
        <position position="1"/>
    </location>
</feature>
<reference evidence="2" key="1">
    <citation type="journal article" date="2014" name="Front. Microbiol.">
        <title>High frequency of phylogenetically diverse reductive dehalogenase-homologous genes in deep subseafloor sedimentary metagenomes.</title>
        <authorList>
            <person name="Kawai M."/>
            <person name="Futagami T."/>
            <person name="Toyoda A."/>
            <person name="Takaki Y."/>
            <person name="Nishi S."/>
            <person name="Hori S."/>
            <person name="Arai W."/>
            <person name="Tsubouchi T."/>
            <person name="Morono Y."/>
            <person name="Uchiyama I."/>
            <person name="Ito T."/>
            <person name="Fujiyama A."/>
            <person name="Inagaki F."/>
            <person name="Takami H."/>
        </authorList>
    </citation>
    <scope>NUCLEOTIDE SEQUENCE</scope>
    <source>
        <strain evidence="2">Expedition CK06-06</strain>
    </source>
</reference>
<evidence type="ECO:0000259" key="1">
    <source>
        <dbReference type="Pfam" id="PF07705"/>
    </source>
</evidence>
<accession>X1TSW1</accession>
<dbReference type="InterPro" id="IPR011635">
    <property type="entry name" value="CARDB"/>
</dbReference>
<dbReference type="EMBL" id="BARW01017720">
    <property type="protein sequence ID" value="GAI90650.1"/>
    <property type="molecule type" value="Genomic_DNA"/>
</dbReference>
<feature type="domain" description="CARDB" evidence="1">
    <location>
        <begin position="28"/>
        <end position="98"/>
    </location>
</feature>
<proteinExistence type="predicted"/>
<feature type="non-terminal residue" evidence="2">
    <location>
        <position position="279"/>
    </location>
</feature>